<evidence type="ECO:0000256" key="3">
    <source>
        <dbReference type="ARBA" id="ARBA00038859"/>
    </source>
</evidence>
<proteinExistence type="predicted"/>
<keyword evidence="1" id="KW-0413">Isomerase</keyword>
<dbReference type="GO" id="GO:0006004">
    <property type="term" value="P:fucose metabolic process"/>
    <property type="evidence" value="ECO:0007669"/>
    <property type="project" value="TreeGrafter"/>
</dbReference>
<comment type="catalytic activity">
    <reaction evidence="2">
        <text>alpha-L-fucose = beta-L-fucose</text>
        <dbReference type="Rhea" id="RHEA:25580"/>
        <dbReference type="ChEBI" id="CHEBI:42548"/>
        <dbReference type="ChEBI" id="CHEBI:42589"/>
        <dbReference type="EC" id="5.1.3.29"/>
    </reaction>
</comment>
<name>A0A196SG61_BLAHN</name>
<dbReference type="Pfam" id="PF05025">
    <property type="entry name" value="RbsD_FucU"/>
    <property type="match status" value="1"/>
</dbReference>
<organism evidence="4 5">
    <name type="scientific">Blastocystis sp. subtype 1 (strain ATCC 50177 / NandII)</name>
    <dbReference type="NCBI Taxonomy" id="478820"/>
    <lineage>
        <taxon>Eukaryota</taxon>
        <taxon>Sar</taxon>
        <taxon>Stramenopiles</taxon>
        <taxon>Bigyra</taxon>
        <taxon>Opalozoa</taxon>
        <taxon>Opalinata</taxon>
        <taxon>Blastocystidae</taxon>
        <taxon>Blastocystis</taxon>
    </lineage>
</organism>
<dbReference type="GO" id="GO:0036373">
    <property type="term" value="F:L-fucose mutarotase activity"/>
    <property type="evidence" value="ECO:0007669"/>
    <property type="project" value="UniProtKB-EC"/>
</dbReference>
<evidence type="ECO:0000256" key="2">
    <source>
        <dbReference type="ARBA" id="ARBA00036324"/>
    </source>
</evidence>
<dbReference type="GO" id="GO:0042806">
    <property type="term" value="F:fucose binding"/>
    <property type="evidence" value="ECO:0007669"/>
    <property type="project" value="TreeGrafter"/>
</dbReference>
<accession>A0A196SG61</accession>
<comment type="caution">
    <text evidence="4">The sequence shown here is derived from an EMBL/GenBank/DDBJ whole genome shotgun (WGS) entry which is preliminary data.</text>
</comment>
<dbReference type="PANTHER" id="PTHR31690:SF4">
    <property type="entry name" value="FUCOSE MUTAROTASE"/>
    <property type="match status" value="1"/>
</dbReference>
<dbReference type="InterPro" id="IPR023750">
    <property type="entry name" value="RbsD-like_sf"/>
</dbReference>
<sequence>MPVLKGISSVMTPELLKVLAEMGHSDQIVIADANFPAASIASHCPAGLIRLDGHDIPRILHGICKLLPLDQYVECPAQVMAKMECDKDMEIPIIDEYIKIMSEAEGKEVKVEYVERFEFYERAKKCYAVIATGETSQYANIILQKGVIKNPEY</sequence>
<dbReference type="PANTHER" id="PTHR31690">
    <property type="entry name" value="FUCOSE MUTAROTASE"/>
    <property type="match status" value="1"/>
</dbReference>
<protein>
    <recommendedName>
        <fullName evidence="3">L-fucose mutarotase</fullName>
        <ecNumber evidence="3">5.1.3.29</ecNumber>
    </recommendedName>
</protein>
<dbReference type="InterPro" id="IPR050443">
    <property type="entry name" value="RbsD/FucU_mutarotase"/>
</dbReference>
<evidence type="ECO:0000256" key="1">
    <source>
        <dbReference type="ARBA" id="ARBA00023235"/>
    </source>
</evidence>
<dbReference type="Proteomes" id="UP000078348">
    <property type="component" value="Unassembled WGS sequence"/>
</dbReference>
<keyword evidence="5" id="KW-1185">Reference proteome</keyword>
<dbReference type="EMBL" id="LXWW01000168">
    <property type="protein sequence ID" value="OAO15137.1"/>
    <property type="molecule type" value="Genomic_DNA"/>
</dbReference>
<evidence type="ECO:0000313" key="4">
    <source>
        <dbReference type="EMBL" id="OAO15137.1"/>
    </source>
</evidence>
<evidence type="ECO:0000313" key="5">
    <source>
        <dbReference type="Proteomes" id="UP000078348"/>
    </source>
</evidence>
<dbReference type="OrthoDB" id="10011710at2759"/>
<dbReference type="AlphaFoldDB" id="A0A196SG61"/>
<reference evidence="4 5" key="1">
    <citation type="submission" date="2016-05" db="EMBL/GenBank/DDBJ databases">
        <title>Nuclear genome of Blastocystis sp. subtype 1 NandII.</title>
        <authorList>
            <person name="Gentekaki E."/>
            <person name="Curtis B."/>
            <person name="Stairs C."/>
            <person name="Eme L."/>
            <person name="Herman E."/>
            <person name="Klimes V."/>
            <person name="Arias M.C."/>
            <person name="Elias M."/>
            <person name="Hilliou F."/>
            <person name="Klute M."/>
            <person name="Malik S.-B."/>
            <person name="Pightling A."/>
            <person name="Rachubinski R."/>
            <person name="Salas D."/>
            <person name="Schlacht A."/>
            <person name="Suga H."/>
            <person name="Archibald J."/>
            <person name="Ball S.G."/>
            <person name="Clark G."/>
            <person name="Dacks J."/>
            <person name="Van Der Giezen M."/>
            <person name="Tsaousis A."/>
            <person name="Roger A."/>
        </authorList>
    </citation>
    <scope>NUCLEOTIDE SEQUENCE [LARGE SCALE GENOMIC DNA]</scope>
    <source>
        <strain evidence="5">ATCC 50177 / NandII</strain>
    </source>
</reference>
<dbReference type="SUPFAM" id="SSF102546">
    <property type="entry name" value="RbsD-like"/>
    <property type="match status" value="1"/>
</dbReference>
<dbReference type="EC" id="5.1.3.29" evidence="3"/>
<gene>
    <name evidence="4" type="ORF">AV274_3123</name>
</gene>
<dbReference type="STRING" id="478820.A0A196SG61"/>
<dbReference type="Gene3D" id="3.40.1650.10">
    <property type="entry name" value="RbsD-like domain"/>
    <property type="match status" value="1"/>
</dbReference>
<dbReference type="InterPro" id="IPR007721">
    <property type="entry name" value="RbsD_FucU"/>
</dbReference>